<sequence length="36" mass="3736">MADNAITEVFGISLSGAEQGIYTFIDDNSGKSLTLG</sequence>
<proteinExistence type="predicted"/>
<evidence type="ECO:0000313" key="1">
    <source>
        <dbReference type="EMBL" id="SVD58442.1"/>
    </source>
</evidence>
<dbReference type="AlphaFoldDB" id="A0A382WI47"/>
<gene>
    <name evidence="1" type="ORF">METZ01_LOCUS411296</name>
</gene>
<feature type="non-terminal residue" evidence="1">
    <location>
        <position position="36"/>
    </location>
</feature>
<dbReference type="EMBL" id="UINC01160028">
    <property type="protein sequence ID" value="SVD58442.1"/>
    <property type="molecule type" value="Genomic_DNA"/>
</dbReference>
<accession>A0A382WI47</accession>
<protein>
    <submittedName>
        <fullName evidence="1">Uncharacterized protein</fullName>
    </submittedName>
</protein>
<organism evidence="1">
    <name type="scientific">marine metagenome</name>
    <dbReference type="NCBI Taxonomy" id="408172"/>
    <lineage>
        <taxon>unclassified sequences</taxon>
        <taxon>metagenomes</taxon>
        <taxon>ecological metagenomes</taxon>
    </lineage>
</organism>
<name>A0A382WI47_9ZZZZ</name>
<reference evidence="1" key="1">
    <citation type="submission" date="2018-05" db="EMBL/GenBank/DDBJ databases">
        <authorList>
            <person name="Lanie J.A."/>
            <person name="Ng W.-L."/>
            <person name="Kazmierczak K.M."/>
            <person name="Andrzejewski T.M."/>
            <person name="Davidsen T.M."/>
            <person name="Wayne K.J."/>
            <person name="Tettelin H."/>
            <person name="Glass J.I."/>
            <person name="Rusch D."/>
            <person name="Podicherti R."/>
            <person name="Tsui H.-C.T."/>
            <person name="Winkler M.E."/>
        </authorList>
    </citation>
    <scope>NUCLEOTIDE SEQUENCE</scope>
</reference>